<keyword evidence="2 5" id="KW-0812">Transmembrane</keyword>
<keyword evidence="4 5" id="KW-0472">Membrane</keyword>
<feature type="transmembrane region" description="Helical" evidence="5">
    <location>
        <begin position="399"/>
        <end position="417"/>
    </location>
</feature>
<evidence type="ECO:0000256" key="5">
    <source>
        <dbReference type="SAM" id="Phobius"/>
    </source>
</evidence>
<feature type="transmembrane region" description="Helical" evidence="5">
    <location>
        <begin position="35"/>
        <end position="53"/>
    </location>
</feature>
<dbReference type="GO" id="GO:0016874">
    <property type="term" value="F:ligase activity"/>
    <property type="evidence" value="ECO:0007669"/>
    <property type="project" value="UniProtKB-KW"/>
</dbReference>
<dbReference type="PANTHER" id="PTHR37422">
    <property type="entry name" value="TEICHURONIC ACID BIOSYNTHESIS PROTEIN TUAE"/>
    <property type="match status" value="1"/>
</dbReference>
<comment type="caution">
    <text evidence="7">The sequence shown here is derived from an EMBL/GenBank/DDBJ whole genome shotgun (WGS) entry which is preliminary data.</text>
</comment>
<feature type="transmembrane region" description="Helical" evidence="5">
    <location>
        <begin position="370"/>
        <end position="393"/>
    </location>
</feature>
<evidence type="ECO:0000256" key="2">
    <source>
        <dbReference type="ARBA" id="ARBA00022692"/>
    </source>
</evidence>
<gene>
    <name evidence="7" type="ORF">SKM51_00840</name>
</gene>
<comment type="subcellular location">
    <subcellularLocation>
        <location evidence="1">Membrane</location>
        <topology evidence="1">Multi-pass membrane protein</topology>
    </subcellularLocation>
</comment>
<feature type="transmembrane region" description="Helical" evidence="5">
    <location>
        <begin position="188"/>
        <end position="204"/>
    </location>
</feature>
<protein>
    <submittedName>
        <fullName evidence="7">O-antigen ligase family protein</fullName>
    </submittedName>
</protein>
<evidence type="ECO:0000313" key="8">
    <source>
        <dbReference type="Proteomes" id="UP001278995"/>
    </source>
</evidence>
<name>A0AB35UVG8_9GAMM</name>
<evidence type="ECO:0000256" key="4">
    <source>
        <dbReference type="ARBA" id="ARBA00023136"/>
    </source>
</evidence>
<feature type="transmembrane region" description="Helical" evidence="5">
    <location>
        <begin position="162"/>
        <end position="181"/>
    </location>
</feature>
<dbReference type="Proteomes" id="UP001278995">
    <property type="component" value="Unassembled WGS sequence"/>
</dbReference>
<feature type="transmembrane region" description="Helical" evidence="5">
    <location>
        <begin position="210"/>
        <end position="226"/>
    </location>
</feature>
<evidence type="ECO:0000313" key="7">
    <source>
        <dbReference type="EMBL" id="MDY6485775.1"/>
    </source>
</evidence>
<feature type="transmembrane region" description="Helical" evidence="5">
    <location>
        <begin position="60"/>
        <end position="79"/>
    </location>
</feature>
<feature type="transmembrane region" description="Helical" evidence="5">
    <location>
        <begin position="233"/>
        <end position="250"/>
    </location>
</feature>
<organism evidence="7 8">
    <name type="scientific">Acinetobacter faecalis</name>
    <dbReference type="NCBI Taxonomy" id="2665161"/>
    <lineage>
        <taxon>Bacteria</taxon>
        <taxon>Pseudomonadati</taxon>
        <taxon>Pseudomonadota</taxon>
        <taxon>Gammaproteobacteria</taxon>
        <taxon>Moraxellales</taxon>
        <taxon>Moraxellaceae</taxon>
        <taxon>Acinetobacter</taxon>
    </lineage>
</organism>
<proteinExistence type="predicted"/>
<dbReference type="RefSeq" id="WP_321099230.1">
    <property type="nucleotide sequence ID" value="NZ_JAXHPL010000002.1"/>
</dbReference>
<evidence type="ECO:0000256" key="1">
    <source>
        <dbReference type="ARBA" id="ARBA00004141"/>
    </source>
</evidence>
<keyword evidence="3 5" id="KW-1133">Transmembrane helix</keyword>
<feature type="domain" description="O-antigen ligase-related" evidence="6">
    <location>
        <begin position="194"/>
        <end position="345"/>
    </location>
</feature>
<dbReference type="EMBL" id="JAXHPL010000002">
    <property type="protein sequence ID" value="MDY6485775.1"/>
    <property type="molecule type" value="Genomic_DNA"/>
</dbReference>
<keyword evidence="7" id="KW-0436">Ligase</keyword>
<feature type="transmembrane region" description="Helical" evidence="5">
    <location>
        <begin position="99"/>
        <end position="119"/>
    </location>
</feature>
<evidence type="ECO:0000256" key="3">
    <source>
        <dbReference type="ARBA" id="ARBA00022989"/>
    </source>
</evidence>
<sequence>MNFKNLSFINLITYFIISLYTIFLINIISNKGTDLSLLPLFFFTTIPLVFYFRKFHINNTLIFILISPIIFISLNELLLKPNLELTSDLKWFENRSKEYKYQFLELGLLFTLATSIILSKFNTKHFFSILLISLIVSIGLNGYTNLILNFDRDLLANTFRPIILYDYTNIALTLIALCYGFHLKNNSSYIVILLALINLAIIVLHGSRGAWLGLPFAFILIFILYFKTSFKKIIITSTLSLGALISSLLIPNSPIYERLNAFNQDTESLASANYNTSVGTRIALWRFAISEFPQAPITGVGIMQLRENICEYDQKVTQLDQCQPHVHSLYLQALAAHGILGLLSILILILTPLAFFIHSIRINNNSNTQLLAGSGIIFTTYLSICFLTDNYFYASRHTMFYYIIVITLIALIMKEKLNKI</sequence>
<dbReference type="PANTHER" id="PTHR37422:SF17">
    <property type="entry name" value="O-ANTIGEN LIGASE"/>
    <property type="match status" value="1"/>
</dbReference>
<dbReference type="InterPro" id="IPR051533">
    <property type="entry name" value="WaaL-like"/>
</dbReference>
<feature type="transmembrane region" description="Helical" evidence="5">
    <location>
        <begin position="126"/>
        <end position="150"/>
    </location>
</feature>
<evidence type="ECO:0000259" key="6">
    <source>
        <dbReference type="Pfam" id="PF04932"/>
    </source>
</evidence>
<dbReference type="AlphaFoldDB" id="A0AB35UVG8"/>
<dbReference type="InterPro" id="IPR007016">
    <property type="entry name" value="O-antigen_ligase-rel_domated"/>
</dbReference>
<feature type="transmembrane region" description="Helical" evidence="5">
    <location>
        <begin position="334"/>
        <end position="358"/>
    </location>
</feature>
<dbReference type="Pfam" id="PF04932">
    <property type="entry name" value="Wzy_C"/>
    <property type="match status" value="1"/>
</dbReference>
<accession>A0AB35UVG8</accession>
<dbReference type="GO" id="GO:0016020">
    <property type="term" value="C:membrane"/>
    <property type="evidence" value="ECO:0007669"/>
    <property type="project" value="UniProtKB-SubCell"/>
</dbReference>
<feature type="transmembrane region" description="Helical" evidence="5">
    <location>
        <begin position="7"/>
        <end position="29"/>
    </location>
</feature>
<reference evidence="7 8" key="1">
    <citation type="submission" date="2023-11" db="EMBL/GenBank/DDBJ databases">
        <title>The common occurrence of Acinetobacte faecalis in cattle feces and its emended description.</title>
        <authorList>
            <person name="Kyselkova M."/>
            <person name="Xanthopoulou K."/>
            <person name="Shestivska V."/>
            <person name="Spanelova P."/>
            <person name="Maixnerova M."/>
            <person name="Higgins P.G."/>
            <person name="Nemec A."/>
        </authorList>
    </citation>
    <scope>NUCLEOTIDE SEQUENCE [LARGE SCALE GENOMIC DNA]</scope>
    <source>
        <strain evidence="7 8">ANC 7483</strain>
    </source>
</reference>